<keyword evidence="2 8" id="KW-0813">Transport</keyword>
<evidence type="ECO:0000256" key="7">
    <source>
        <dbReference type="ARBA" id="ARBA00023237"/>
    </source>
</evidence>
<evidence type="ECO:0000259" key="12">
    <source>
        <dbReference type="Pfam" id="PF07715"/>
    </source>
</evidence>
<dbReference type="Gene3D" id="2.40.170.20">
    <property type="entry name" value="TonB-dependent receptor, beta-barrel domain"/>
    <property type="match status" value="1"/>
</dbReference>
<evidence type="ECO:0000256" key="4">
    <source>
        <dbReference type="ARBA" id="ARBA00022692"/>
    </source>
</evidence>
<evidence type="ECO:0000256" key="2">
    <source>
        <dbReference type="ARBA" id="ARBA00022448"/>
    </source>
</evidence>
<dbReference type="Proteomes" id="UP001501600">
    <property type="component" value="Unassembled WGS sequence"/>
</dbReference>
<comment type="subcellular location">
    <subcellularLocation>
        <location evidence="1 8">Cell outer membrane</location>
        <topology evidence="1 8">Multi-pass membrane protein</topology>
    </subcellularLocation>
</comment>
<keyword evidence="6 8" id="KW-0472">Membrane</keyword>
<evidence type="ECO:0000256" key="9">
    <source>
        <dbReference type="RuleBase" id="RU003357"/>
    </source>
</evidence>
<dbReference type="RefSeq" id="WP_345317871.1">
    <property type="nucleotide sequence ID" value="NZ_BAABLF010000030.1"/>
</dbReference>
<dbReference type="InterPro" id="IPR000531">
    <property type="entry name" value="Beta-barrel_TonB"/>
</dbReference>
<evidence type="ECO:0000256" key="6">
    <source>
        <dbReference type="ARBA" id="ARBA00023136"/>
    </source>
</evidence>
<evidence type="ECO:0000313" key="14">
    <source>
        <dbReference type="Proteomes" id="UP001501600"/>
    </source>
</evidence>
<dbReference type="PANTHER" id="PTHR47234:SF2">
    <property type="entry name" value="TONB-DEPENDENT RECEPTOR"/>
    <property type="match status" value="1"/>
</dbReference>
<dbReference type="Gene3D" id="2.170.130.10">
    <property type="entry name" value="TonB-dependent receptor, plug domain"/>
    <property type="match status" value="1"/>
</dbReference>
<evidence type="ECO:0000256" key="1">
    <source>
        <dbReference type="ARBA" id="ARBA00004571"/>
    </source>
</evidence>
<keyword evidence="10" id="KW-0732">Signal</keyword>
<dbReference type="InterPro" id="IPR037066">
    <property type="entry name" value="Plug_dom_sf"/>
</dbReference>
<sequence>MAMESSVSKAVRQGLLFSTLGAMAFAGAGTALAEEGADVERIEVTGSRIKRTDMEGASPVSVISAEDMLNTGEMSVSDILRQSNLNTFGSFSESSGSTWQSQANVSLRGAGADRTLVLLNGKRMPGSPTMGGSAVNLNTIPTAAVERIEVLTDGASAVYGSDAVAGVVNIILKKGYEGLEMSITGTDTYQPGGEEWKASVVGGIANDKGSATFSIEHQDRAIIYQRDRWFSSSTNVLAPNYADTTGVSLYARNFLDMTTFAFSPMEACNNDKMVGGGHIYDLGLGDYACGYDYTSEAADHASRQYTAGYFNGEYYLSDEIAFNTQVMMARNETFGRYAPAAGWFNVDAGQVEIQNWVDGNFLGTSTNQNAGRVYYRFTDVGTRDSTTIDWSTDIQLSLTGTHDAFDWDFTYHYNKQENKNFGEGYVHRPTVEALVKSGDFKFGSEGNSDDVVAAISHDVLAQDTMDFHNVSFGTSFVAGSLPAGDIGWYVGAEYSEYIYEAQVDKESANGEVIGSSGNGSGGDRDVWAVFAESSIPLLDSLELNLALRYDDYSDFGSNVAPKVALRYQVMDGMVLRGSWGQGFRAPALSDLYAADSFSADYATDYHYCEVTGVSREECAQGQYDVTRTANEDLEAETSDFYNVGWIWDITDKLSTKVEYYNLKIDDVITFISLDSMLVEEANRGYGNISNGGQILRAGDNPDGRILEATTPLVNGNGFDTDGIDFNIAYRGAETSVGDFGTNFDLTWVLNYNSPEYFDGPVNDMVGRNGLPEYRFTWTVDWQRGDHYAAIQTQHIDSQYEKTDNETFESSGHIASYTTYDFTYTYSGPWNGSITAAVRNITDEDPRLDSNLTYDSALYSLYGRTYLLTYTQKF</sequence>
<comment type="similarity">
    <text evidence="8 9">Belongs to the TonB-dependent receptor family.</text>
</comment>
<keyword evidence="14" id="KW-1185">Reference proteome</keyword>
<dbReference type="EMBL" id="BAABLF010000030">
    <property type="protein sequence ID" value="GAA5194844.1"/>
    <property type="molecule type" value="Genomic_DNA"/>
</dbReference>
<evidence type="ECO:0000256" key="8">
    <source>
        <dbReference type="PROSITE-ProRule" id="PRU01360"/>
    </source>
</evidence>
<keyword evidence="5 9" id="KW-0798">TonB box</keyword>
<keyword evidence="13" id="KW-0675">Receptor</keyword>
<keyword evidence="3 8" id="KW-1134">Transmembrane beta strand</keyword>
<feature type="signal peptide" evidence="10">
    <location>
        <begin position="1"/>
        <end position="33"/>
    </location>
</feature>
<accession>A0ABP9SEB2</accession>
<evidence type="ECO:0000256" key="3">
    <source>
        <dbReference type="ARBA" id="ARBA00022452"/>
    </source>
</evidence>
<feature type="domain" description="TonB-dependent receptor-like beta-barrel" evidence="11">
    <location>
        <begin position="348"/>
        <end position="840"/>
    </location>
</feature>
<feature type="domain" description="TonB-dependent receptor plug" evidence="12">
    <location>
        <begin position="54"/>
        <end position="167"/>
    </location>
</feature>
<keyword evidence="7 8" id="KW-0998">Cell outer membrane</keyword>
<evidence type="ECO:0000259" key="11">
    <source>
        <dbReference type="Pfam" id="PF00593"/>
    </source>
</evidence>
<dbReference type="InterPro" id="IPR039426">
    <property type="entry name" value="TonB-dep_rcpt-like"/>
</dbReference>
<name>A0ABP9SEB2_9GAMM</name>
<dbReference type="PANTHER" id="PTHR47234">
    <property type="match status" value="1"/>
</dbReference>
<evidence type="ECO:0000256" key="10">
    <source>
        <dbReference type="SAM" id="SignalP"/>
    </source>
</evidence>
<evidence type="ECO:0000256" key="5">
    <source>
        <dbReference type="ARBA" id="ARBA00023077"/>
    </source>
</evidence>
<comment type="caution">
    <text evidence="13">The sequence shown here is derived from an EMBL/GenBank/DDBJ whole genome shotgun (WGS) entry which is preliminary data.</text>
</comment>
<feature type="chain" id="PRO_5047517746" evidence="10">
    <location>
        <begin position="34"/>
        <end position="873"/>
    </location>
</feature>
<dbReference type="InterPro" id="IPR012910">
    <property type="entry name" value="Plug_dom"/>
</dbReference>
<dbReference type="SUPFAM" id="SSF56935">
    <property type="entry name" value="Porins"/>
    <property type="match status" value="1"/>
</dbReference>
<proteinExistence type="inferred from homology"/>
<keyword evidence="4 8" id="KW-0812">Transmembrane</keyword>
<protein>
    <submittedName>
        <fullName evidence="13">TonB-dependent receptor</fullName>
    </submittedName>
</protein>
<dbReference type="InterPro" id="IPR036942">
    <property type="entry name" value="Beta-barrel_TonB_sf"/>
</dbReference>
<dbReference type="Pfam" id="PF07715">
    <property type="entry name" value="Plug"/>
    <property type="match status" value="1"/>
</dbReference>
<dbReference type="PROSITE" id="PS52016">
    <property type="entry name" value="TONB_DEPENDENT_REC_3"/>
    <property type="match status" value="1"/>
</dbReference>
<reference evidence="14" key="1">
    <citation type="journal article" date="2019" name="Int. J. Syst. Evol. Microbiol.">
        <title>The Global Catalogue of Microorganisms (GCM) 10K type strain sequencing project: providing services to taxonomists for standard genome sequencing and annotation.</title>
        <authorList>
            <consortium name="The Broad Institute Genomics Platform"/>
            <consortium name="The Broad Institute Genome Sequencing Center for Infectious Disease"/>
            <person name="Wu L."/>
            <person name="Ma J."/>
        </authorList>
    </citation>
    <scope>NUCLEOTIDE SEQUENCE [LARGE SCALE GENOMIC DNA]</scope>
    <source>
        <strain evidence="14">JCM 18720</strain>
    </source>
</reference>
<organism evidence="13 14">
    <name type="scientific">Ferrimonas gelatinilytica</name>
    <dbReference type="NCBI Taxonomy" id="1255257"/>
    <lineage>
        <taxon>Bacteria</taxon>
        <taxon>Pseudomonadati</taxon>
        <taxon>Pseudomonadota</taxon>
        <taxon>Gammaproteobacteria</taxon>
        <taxon>Alteromonadales</taxon>
        <taxon>Ferrimonadaceae</taxon>
        <taxon>Ferrimonas</taxon>
    </lineage>
</organism>
<dbReference type="Pfam" id="PF00593">
    <property type="entry name" value="TonB_dep_Rec_b-barrel"/>
    <property type="match status" value="1"/>
</dbReference>
<evidence type="ECO:0000313" key="13">
    <source>
        <dbReference type="EMBL" id="GAA5194844.1"/>
    </source>
</evidence>
<gene>
    <name evidence="13" type="ORF">GCM10025772_28750</name>
</gene>